<proteinExistence type="predicted"/>
<dbReference type="GO" id="GO:0000981">
    <property type="term" value="F:DNA-binding transcription factor activity, RNA polymerase II-specific"/>
    <property type="evidence" value="ECO:0007669"/>
    <property type="project" value="InterPro"/>
</dbReference>
<feature type="compositionally biased region" description="Polar residues" evidence="8">
    <location>
        <begin position="1"/>
        <end position="11"/>
    </location>
</feature>
<keyword evidence="7" id="KW-0539">Nucleus</keyword>
<dbReference type="CDD" id="cd00067">
    <property type="entry name" value="GAL4"/>
    <property type="match status" value="1"/>
</dbReference>
<evidence type="ECO:0000256" key="7">
    <source>
        <dbReference type="ARBA" id="ARBA00023242"/>
    </source>
</evidence>
<dbReference type="PROSITE" id="PS00463">
    <property type="entry name" value="ZN2_CY6_FUNGAL_1"/>
    <property type="match status" value="1"/>
</dbReference>
<dbReference type="GO" id="GO:0005634">
    <property type="term" value="C:nucleus"/>
    <property type="evidence" value="ECO:0007669"/>
    <property type="project" value="UniProtKB-SubCell"/>
</dbReference>
<keyword evidence="4" id="KW-0805">Transcription regulation</keyword>
<organism evidence="10 11">
    <name type="scientific">Pleurostoma richardsiae</name>
    <dbReference type="NCBI Taxonomy" id="41990"/>
    <lineage>
        <taxon>Eukaryota</taxon>
        <taxon>Fungi</taxon>
        <taxon>Dikarya</taxon>
        <taxon>Ascomycota</taxon>
        <taxon>Pezizomycotina</taxon>
        <taxon>Sordariomycetes</taxon>
        <taxon>Sordariomycetidae</taxon>
        <taxon>Calosphaeriales</taxon>
        <taxon>Pleurostomataceae</taxon>
        <taxon>Pleurostoma</taxon>
    </lineage>
</organism>
<sequence length="702" mass="78974">MSPQVEVSNQGEIGPPKKQKQLACKRCRHRKQKCTEIRPCENCTQSGSECIPSESATSKPLLEADYVQRLEERVAQLEAFIPQESLDHINATHDQSRPISASRANIQPTIEAPFPPSHDHRVEAALPGSSARYAAGNLNTSPSLPDEPLDHLNNGLFGAVPGIYSQYRPTVQDESLLEPPEMGLELEHFLIQTYFDMAHSQYPILMKHEFLQWAESWHVGEDALPPSVRWKGFFVYMVYAIAFLMTKSRINGPTRSRTLYALATSKYLPYVMESPSALIRAQGFLLLTLYALHVPSLETIITLSARAIRFCVASQLHLVETEQQPLNSDALMQIQHRRRVFWCAYAMDRVVCSAYDLPCSVSDNHITLPMFENIDDDQLSSAAASVQRGSQLLASSAPTGISSALHIIVGRQIESEIQEMVLRKDFAAESGEAFIWRAEMLEKLKQWNRGSITSTVPTHKGYVSLRWHKMIYYYGIVMLYRPTRTSAQGISGDLSVQACCQALLLFRKFQMAREIAQPWLGLLTQFQIGVTLLYCFFATPPSHWPSSYKSSDVPDAIRACSSILAVLAERWTEAECIRDTFETLAKEIPLGETWERPRRISDAGRTIIEDNRKAMSGIVIHRPTLRMIHEMATDEFVDPAEVNSGSGINRTPTAAPEAATSIFDGMDLQWVNPMHTSSLEMRTIFYLENGMEAFPDGTHFHM</sequence>
<dbReference type="PANTHER" id="PTHR47782">
    <property type="entry name" value="ZN(II)2CYS6 TRANSCRIPTION FACTOR (EUROFUNG)-RELATED"/>
    <property type="match status" value="1"/>
</dbReference>
<dbReference type="InterPro" id="IPR007219">
    <property type="entry name" value="XnlR_reg_dom"/>
</dbReference>
<keyword evidence="3" id="KW-0862">Zinc</keyword>
<dbReference type="GO" id="GO:0043565">
    <property type="term" value="F:sequence-specific DNA binding"/>
    <property type="evidence" value="ECO:0007669"/>
    <property type="project" value="TreeGrafter"/>
</dbReference>
<comment type="subcellular location">
    <subcellularLocation>
        <location evidence="1">Nucleus</location>
    </subcellularLocation>
</comment>
<keyword evidence="5" id="KW-0238">DNA-binding</keyword>
<dbReference type="GO" id="GO:0045944">
    <property type="term" value="P:positive regulation of transcription by RNA polymerase II"/>
    <property type="evidence" value="ECO:0007669"/>
    <property type="project" value="TreeGrafter"/>
</dbReference>
<dbReference type="GO" id="GO:0006351">
    <property type="term" value="P:DNA-templated transcription"/>
    <property type="evidence" value="ECO:0007669"/>
    <property type="project" value="InterPro"/>
</dbReference>
<accession>A0AA38VK35</accession>
<evidence type="ECO:0000256" key="5">
    <source>
        <dbReference type="ARBA" id="ARBA00023125"/>
    </source>
</evidence>
<dbReference type="PANTHER" id="PTHR47782:SF12">
    <property type="entry name" value="ZN(II)2CYS6 TRANSCRIPTION FACTOR (EUROFUNG)"/>
    <property type="match status" value="1"/>
</dbReference>
<dbReference type="GO" id="GO:0008270">
    <property type="term" value="F:zinc ion binding"/>
    <property type="evidence" value="ECO:0007669"/>
    <property type="project" value="InterPro"/>
</dbReference>
<name>A0AA38VK35_9PEZI</name>
<evidence type="ECO:0000256" key="1">
    <source>
        <dbReference type="ARBA" id="ARBA00004123"/>
    </source>
</evidence>
<dbReference type="SMART" id="SM00066">
    <property type="entry name" value="GAL4"/>
    <property type="match status" value="1"/>
</dbReference>
<evidence type="ECO:0000256" key="8">
    <source>
        <dbReference type="SAM" id="MobiDB-lite"/>
    </source>
</evidence>
<dbReference type="Gene3D" id="4.10.240.10">
    <property type="entry name" value="Zn(2)-C6 fungal-type DNA-binding domain"/>
    <property type="match status" value="1"/>
</dbReference>
<keyword evidence="6" id="KW-0804">Transcription</keyword>
<dbReference type="SMART" id="SM00906">
    <property type="entry name" value="Fungal_trans"/>
    <property type="match status" value="1"/>
</dbReference>
<dbReference type="Pfam" id="PF00172">
    <property type="entry name" value="Zn_clus"/>
    <property type="match status" value="1"/>
</dbReference>
<dbReference type="PROSITE" id="PS50048">
    <property type="entry name" value="ZN2_CY6_FUNGAL_2"/>
    <property type="match status" value="1"/>
</dbReference>
<protein>
    <submittedName>
        <fullName evidence="10">Transcriptional activator protein acu</fullName>
    </submittedName>
</protein>
<dbReference type="InterPro" id="IPR036864">
    <property type="entry name" value="Zn2-C6_fun-type_DNA-bd_sf"/>
</dbReference>
<evidence type="ECO:0000256" key="6">
    <source>
        <dbReference type="ARBA" id="ARBA00023163"/>
    </source>
</evidence>
<evidence type="ECO:0000256" key="2">
    <source>
        <dbReference type="ARBA" id="ARBA00022723"/>
    </source>
</evidence>
<dbReference type="InterPro" id="IPR052202">
    <property type="entry name" value="Yeast_MetPath_Reg"/>
</dbReference>
<dbReference type="CDD" id="cd12148">
    <property type="entry name" value="fungal_TF_MHR"/>
    <property type="match status" value="1"/>
</dbReference>
<dbReference type="SUPFAM" id="SSF57701">
    <property type="entry name" value="Zn2/Cys6 DNA-binding domain"/>
    <property type="match status" value="1"/>
</dbReference>
<dbReference type="Proteomes" id="UP001174694">
    <property type="component" value="Unassembled WGS sequence"/>
</dbReference>
<dbReference type="InterPro" id="IPR001138">
    <property type="entry name" value="Zn2Cys6_DnaBD"/>
</dbReference>
<dbReference type="Pfam" id="PF04082">
    <property type="entry name" value="Fungal_trans"/>
    <property type="match status" value="1"/>
</dbReference>
<evidence type="ECO:0000256" key="3">
    <source>
        <dbReference type="ARBA" id="ARBA00022833"/>
    </source>
</evidence>
<keyword evidence="11" id="KW-1185">Reference proteome</keyword>
<reference evidence="10" key="1">
    <citation type="submission" date="2022-07" db="EMBL/GenBank/DDBJ databases">
        <title>Fungi with potential for degradation of polypropylene.</title>
        <authorList>
            <person name="Gostincar C."/>
        </authorList>
    </citation>
    <scope>NUCLEOTIDE SEQUENCE</scope>
    <source>
        <strain evidence="10">EXF-13308</strain>
    </source>
</reference>
<feature type="domain" description="Zn(2)-C6 fungal-type" evidence="9">
    <location>
        <begin position="23"/>
        <end position="50"/>
    </location>
</feature>
<evidence type="ECO:0000313" key="10">
    <source>
        <dbReference type="EMBL" id="KAJ9137074.1"/>
    </source>
</evidence>
<comment type="caution">
    <text evidence="10">The sequence shown here is derived from an EMBL/GenBank/DDBJ whole genome shotgun (WGS) entry which is preliminary data.</text>
</comment>
<evidence type="ECO:0000256" key="4">
    <source>
        <dbReference type="ARBA" id="ARBA00023015"/>
    </source>
</evidence>
<gene>
    <name evidence="10" type="ORF">NKR23_g9385</name>
</gene>
<feature type="region of interest" description="Disordered" evidence="8">
    <location>
        <begin position="1"/>
        <end position="21"/>
    </location>
</feature>
<dbReference type="EMBL" id="JANBVO010000036">
    <property type="protein sequence ID" value="KAJ9137074.1"/>
    <property type="molecule type" value="Genomic_DNA"/>
</dbReference>
<dbReference type="AlphaFoldDB" id="A0AA38VK35"/>
<evidence type="ECO:0000313" key="11">
    <source>
        <dbReference type="Proteomes" id="UP001174694"/>
    </source>
</evidence>
<evidence type="ECO:0000259" key="9">
    <source>
        <dbReference type="PROSITE" id="PS50048"/>
    </source>
</evidence>
<keyword evidence="2" id="KW-0479">Metal-binding</keyword>